<dbReference type="GO" id="GO:0016787">
    <property type="term" value="F:hydrolase activity"/>
    <property type="evidence" value="ECO:0007669"/>
    <property type="project" value="UniProtKB-ARBA"/>
</dbReference>
<dbReference type="RefSeq" id="WP_103084151.1">
    <property type="nucleotide sequence ID" value="NZ_MNLH01000001.1"/>
</dbReference>
<sequence>MSVEMLSLQELLRFDEKVGYGDWQSSSIYNFGGALHLSSVLPAICDAIGVPVRTAIHEDSSFLRKALNIPCARQAIVVLVDGLGYWNIVNRIGHAPYLRSLMKEPLNQRPIYSCLPSTTVAAMSTFGTGTCPGLTCMTGYTQKNHETGALAQLIQFRDAPNPEDLQRQPTIFELLSKQGVRSDSVSLPKFENSPLTIAALRGANYITGGTPRARIFAAAKTTFEPGLTYMYLRDTDKVGHNYGCDSGEWIAAFEQVDEQLRLLRKQCASGTLIIITADHGMIQSDANQRIDIAKNAQLMKGVSLVAGEPRSVMLYAQDGVSADELAQNWRNVLEDKALVRTKDQAISDGVFGDVCSRAREILGDVIVQAKNRVTIVDSRMQSEKAMSLPSVHGSMTRLEMEIPCLIDLVD</sequence>
<dbReference type="EMBL" id="MNLH01000001">
    <property type="protein sequence ID" value="PNS43771.1"/>
    <property type="molecule type" value="Genomic_DNA"/>
</dbReference>
<gene>
    <name evidence="1" type="ORF">BFS05_00650</name>
</gene>
<dbReference type="InterPro" id="IPR017850">
    <property type="entry name" value="Alkaline_phosphatase_core_sf"/>
</dbReference>
<accession>A0A2K1SW71</accession>
<dbReference type="Gene3D" id="3.40.720.10">
    <property type="entry name" value="Alkaline Phosphatase, subunit A"/>
    <property type="match status" value="1"/>
</dbReference>
<dbReference type="InterPro" id="IPR002591">
    <property type="entry name" value="Phosphodiest/P_Trfase"/>
</dbReference>
<dbReference type="PANTHER" id="PTHR10151:SF120">
    <property type="entry name" value="BIS(5'-ADENOSYL)-TRIPHOSPHATASE"/>
    <property type="match status" value="1"/>
</dbReference>
<organism evidence="1 2">
    <name type="scientific">Gardnerella vaginalis</name>
    <dbReference type="NCBI Taxonomy" id="2702"/>
    <lineage>
        <taxon>Bacteria</taxon>
        <taxon>Bacillati</taxon>
        <taxon>Actinomycetota</taxon>
        <taxon>Actinomycetes</taxon>
        <taxon>Bifidobacteriales</taxon>
        <taxon>Bifidobacteriaceae</taxon>
        <taxon>Gardnerella</taxon>
    </lineage>
</organism>
<evidence type="ECO:0000313" key="1">
    <source>
        <dbReference type="EMBL" id="PNS43771.1"/>
    </source>
</evidence>
<dbReference type="SUPFAM" id="SSF53649">
    <property type="entry name" value="Alkaline phosphatase-like"/>
    <property type="match status" value="1"/>
</dbReference>
<evidence type="ECO:0000313" key="2">
    <source>
        <dbReference type="Proteomes" id="UP000236146"/>
    </source>
</evidence>
<dbReference type="OrthoDB" id="9779267at2"/>
<dbReference type="Pfam" id="PF01663">
    <property type="entry name" value="Phosphodiest"/>
    <property type="match status" value="1"/>
</dbReference>
<dbReference type="PANTHER" id="PTHR10151">
    <property type="entry name" value="ECTONUCLEOTIDE PYROPHOSPHATASE/PHOSPHODIESTERASE"/>
    <property type="match status" value="1"/>
</dbReference>
<comment type="caution">
    <text evidence="1">The sequence shown here is derived from an EMBL/GenBank/DDBJ whole genome shotgun (WGS) entry which is preliminary data.</text>
</comment>
<name>A0A2K1SW71_GARVA</name>
<reference evidence="2" key="1">
    <citation type="submission" date="2016-10" db="EMBL/GenBank/DDBJ databases">
        <authorList>
            <person name="Bumgarner R.E."/>
            <person name="Fredricks D.N."/>
            <person name="Srinivasan S."/>
        </authorList>
    </citation>
    <scope>NUCLEOTIDE SEQUENCE [LARGE SCALE GENOMIC DNA]</scope>
    <source>
        <strain evidence="2">KA00225</strain>
    </source>
</reference>
<proteinExistence type="predicted"/>
<dbReference type="Proteomes" id="UP000236146">
    <property type="component" value="Unassembled WGS sequence"/>
</dbReference>
<dbReference type="AlphaFoldDB" id="A0A2K1SW71"/>
<protein>
    <submittedName>
        <fullName evidence="1">Nucleotide pyrophosphatase</fullName>
    </submittedName>
</protein>